<evidence type="ECO:0000313" key="2">
    <source>
        <dbReference type="EMBL" id="SKC91153.1"/>
    </source>
</evidence>
<evidence type="ECO:0000313" key="3">
    <source>
        <dbReference type="Proteomes" id="UP000190285"/>
    </source>
</evidence>
<feature type="transmembrane region" description="Helical" evidence="1">
    <location>
        <begin position="6"/>
        <end position="29"/>
    </location>
</feature>
<keyword evidence="1" id="KW-0472">Membrane</keyword>
<accession>A0A1T5MSZ4</accession>
<dbReference type="NCBIfam" id="TIGR02893">
    <property type="entry name" value="spore_yabQ"/>
    <property type="match status" value="1"/>
</dbReference>
<keyword evidence="3" id="KW-1185">Reference proteome</keyword>
<keyword evidence="1" id="KW-0812">Transmembrane</keyword>
<dbReference type="EMBL" id="FUZT01000024">
    <property type="protein sequence ID" value="SKC91153.1"/>
    <property type="molecule type" value="Genomic_DNA"/>
</dbReference>
<organism evidence="2 3">
    <name type="scientific">Maledivibacter halophilus</name>
    <dbReference type="NCBI Taxonomy" id="36842"/>
    <lineage>
        <taxon>Bacteria</taxon>
        <taxon>Bacillati</taxon>
        <taxon>Bacillota</taxon>
        <taxon>Clostridia</taxon>
        <taxon>Peptostreptococcales</taxon>
        <taxon>Caminicellaceae</taxon>
        <taxon>Maledivibacter</taxon>
    </lineage>
</organism>
<dbReference type="RefSeq" id="WP_079495856.1">
    <property type="nucleotide sequence ID" value="NZ_FUZT01000024.1"/>
</dbReference>
<protein>
    <submittedName>
        <fullName evidence="2">Spore cortex biosynthesis protein YabQ</fullName>
    </submittedName>
</protein>
<feature type="transmembrane region" description="Helical" evidence="1">
    <location>
        <begin position="41"/>
        <end position="63"/>
    </location>
</feature>
<dbReference type="AlphaFoldDB" id="A0A1T5MSZ4"/>
<reference evidence="2 3" key="1">
    <citation type="submission" date="2017-02" db="EMBL/GenBank/DDBJ databases">
        <authorList>
            <person name="Peterson S.W."/>
        </authorList>
    </citation>
    <scope>NUCLEOTIDE SEQUENCE [LARGE SCALE GENOMIC DNA]</scope>
    <source>
        <strain evidence="2 3">M1</strain>
    </source>
</reference>
<dbReference type="Proteomes" id="UP000190285">
    <property type="component" value="Unassembled WGS sequence"/>
</dbReference>
<dbReference type="STRING" id="36842.SAMN02194393_05273"/>
<evidence type="ECO:0000256" key="1">
    <source>
        <dbReference type="SAM" id="Phobius"/>
    </source>
</evidence>
<dbReference type="InterPro" id="IPR019074">
    <property type="entry name" value="YabQ"/>
</dbReference>
<sequence>MHTFVYYQLYAFLATFYGGIVIGFLYDIYRIYRSMLNFKKVITAIQDLLFWIAISIVAIFVLIYSNDGNVRGYSIMGFILGALVYNLLLSSIVVKTIKIFLNVIKRIFNDIYMGLRKIFNFFYKIVIYLWKKFYKIIVWPILLIKKIVKKPISKIRKIKMKFKKTSDE</sequence>
<keyword evidence="1" id="KW-1133">Transmembrane helix</keyword>
<feature type="transmembrane region" description="Helical" evidence="1">
    <location>
        <begin position="75"/>
        <end position="94"/>
    </location>
</feature>
<name>A0A1T5MSZ4_9FIRM</name>
<dbReference type="Pfam" id="PF09578">
    <property type="entry name" value="Spore_YabQ"/>
    <property type="match status" value="1"/>
</dbReference>
<gene>
    <name evidence="2" type="ORF">SAMN02194393_05273</name>
</gene>
<proteinExistence type="predicted"/>
<dbReference type="OrthoDB" id="1685240at2"/>